<dbReference type="InterPro" id="IPR029050">
    <property type="entry name" value="Immunoprotect_excell_Ig-like"/>
</dbReference>
<feature type="compositionally biased region" description="Low complexity" evidence="2">
    <location>
        <begin position="26"/>
        <end position="38"/>
    </location>
</feature>
<dbReference type="Proteomes" id="UP000295633">
    <property type="component" value="Unassembled WGS sequence"/>
</dbReference>
<evidence type="ECO:0000256" key="3">
    <source>
        <dbReference type="SAM" id="SignalP"/>
    </source>
</evidence>
<dbReference type="Gene3D" id="2.60.40.1240">
    <property type="match status" value="1"/>
</dbReference>
<dbReference type="InterPro" id="IPR031989">
    <property type="entry name" value="DUF5067"/>
</dbReference>
<feature type="signal peptide" evidence="3">
    <location>
        <begin position="1"/>
        <end position="26"/>
    </location>
</feature>
<feature type="compositionally biased region" description="Acidic residues" evidence="2">
    <location>
        <begin position="40"/>
        <end position="50"/>
    </location>
</feature>
<feature type="domain" description="DUF5067" evidence="4">
    <location>
        <begin position="42"/>
        <end position="170"/>
    </location>
</feature>
<reference evidence="5 6" key="1">
    <citation type="submission" date="2019-03" db="EMBL/GenBank/DDBJ databases">
        <title>Genome Sequencing and Assembly of Various Microbes Isolated from Partially Reclaimed Soil and Acid Mine Drainage (AMD) Site.</title>
        <authorList>
            <person name="Steinbock B."/>
            <person name="Bechtold R."/>
            <person name="Sevigny J.L."/>
            <person name="Thomas D."/>
            <person name="Cuthill L.R."/>
            <person name="Aveiro Johannsen E.J."/>
            <person name="Thomas K."/>
            <person name="Ghosh A."/>
        </authorList>
    </citation>
    <scope>NUCLEOTIDE SEQUENCE [LARGE SCALE GENOMIC DNA]</scope>
    <source>
        <strain evidence="5 6">F-B2</strain>
    </source>
</reference>
<dbReference type="EMBL" id="SMZX01000001">
    <property type="protein sequence ID" value="TDL45280.1"/>
    <property type="molecule type" value="Genomic_DNA"/>
</dbReference>
<gene>
    <name evidence="5" type="ORF">E2R54_02105</name>
</gene>
<dbReference type="RefSeq" id="WP_133398516.1">
    <property type="nucleotide sequence ID" value="NZ_SMZX01000001.1"/>
</dbReference>
<evidence type="ECO:0000259" key="4">
    <source>
        <dbReference type="Pfam" id="PF16729"/>
    </source>
</evidence>
<evidence type="ECO:0000313" key="6">
    <source>
        <dbReference type="Proteomes" id="UP000295633"/>
    </source>
</evidence>
<evidence type="ECO:0000313" key="5">
    <source>
        <dbReference type="EMBL" id="TDL45280.1"/>
    </source>
</evidence>
<name>A0A4R5YPF2_9MICO</name>
<organism evidence="5 6">
    <name type="scientific">Microbacterium oleivorans</name>
    <dbReference type="NCBI Taxonomy" id="273677"/>
    <lineage>
        <taxon>Bacteria</taxon>
        <taxon>Bacillati</taxon>
        <taxon>Actinomycetota</taxon>
        <taxon>Actinomycetes</taxon>
        <taxon>Micrococcales</taxon>
        <taxon>Microbacteriaceae</taxon>
        <taxon>Microbacterium</taxon>
    </lineage>
</organism>
<dbReference type="Pfam" id="PF16729">
    <property type="entry name" value="DUF5067"/>
    <property type="match status" value="1"/>
</dbReference>
<evidence type="ECO:0000256" key="1">
    <source>
        <dbReference type="ARBA" id="ARBA00022729"/>
    </source>
</evidence>
<protein>
    <submittedName>
        <fullName evidence="5">DUF5067 domain-containing protein</fullName>
    </submittedName>
</protein>
<keyword evidence="1 3" id="KW-0732">Signal</keyword>
<evidence type="ECO:0000256" key="2">
    <source>
        <dbReference type="SAM" id="MobiDB-lite"/>
    </source>
</evidence>
<accession>A0A4R5YPF2</accession>
<comment type="caution">
    <text evidence="5">The sequence shown here is derived from an EMBL/GenBank/DDBJ whole genome shotgun (WGS) entry which is preliminary data.</text>
</comment>
<feature type="chain" id="PRO_5020382899" evidence="3">
    <location>
        <begin position="27"/>
        <end position="187"/>
    </location>
</feature>
<dbReference type="AlphaFoldDB" id="A0A4R5YPF2"/>
<dbReference type="PROSITE" id="PS51257">
    <property type="entry name" value="PROKAR_LIPOPROTEIN"/>
    <property type="match status" value="1"/>
</dbReference>
<proteinExistence type="predicted"/>
<feature type="region of interest" description="Disordered" evidence="2">
    <location>
        <begin position="26"/>
        <end position="55"/>
    </location>
</feature>
<sequence>MKRLSAIVPFALLTCLALTGCTASGAQTAPAPASQATTEVEVDAPEDETPDGPSFVDGVLTTDEVVINITDSKVIPVGEKGNEYGDKPVLAIWYDTTNLGTSDQDITPSEFILQFEAFQDNDPNRENTLDVSGLPDDQYLESQMENIKAGGTVANAVAYSLDDTTTPVDLVAGRFGDEIGRMTFKLG</sequence>